<dbReference type="EMBL" id="CAJPWZ010002365">
    <property type="protein sequence ID" value="CAG2236692.1"/>
    <property type="molecule type" value="Genomic_DNA"/>
</dbReference>
<dbReference type="AlphaFoldDB" id="A0A8S3TYP0"/>
<dbReference type="SUPFAM" id="SSF50249">
    <property type="entry name" value="Nucleic acid-binding proteins"/>
    <property type="match status" value="1"/>
</dbReference>
<evidence type="ECO:0000313" key="1">
    <source>
        <dbReference type="EMBL" id="CAG2236692.1"/>
    </source>
</evidence>
<proteinExistence type="predicted"/>
<dbReference type="InterPro" id="IPR012340">
    <property type="entry name" value="NA-bd_OB-fold"/>
</dbReference>
<protein>
    <recommendedName>
        <fullName evidence="3">Replication protein A OB domain-containing protein</fullName>
    </recommendedName>
</protein>
<dbReference type="Gene3D" id="2.40.50.140">
    <property type="entry name" value="Nucleic acid-binding proteins"/>
    <property type="match status" value="1"/>
</dbReference>
<evidence type="ECO:0008006" key="3">
    <source>
        <dbReference type="Google" id="ProtNLM"/>
    </source>
</evidence>
<accession>A0A8S3TYP0</accession>
<dbReference type="OrthoDB" id="6093948at2759"/>
<organism evidence="1 2">
    <name type="scientific">Mytilus edulis</name>
    <name type="common">Blue mussel</name>
    <dbReference type="NCBI Taxonomy" id="6550"/>
    <lineage>
        <taxon>Eukaryota</taxon>
        <taxon>Metazoa</taxon>
        <taxon>Spiralia</taxon>
        <taxon>Lophotrochozoa</taxon>
        <taxon>Mollusca</taxon>
        <taxon>Bivalvia</taxon>
        <taxon>Autobranchia</taxon>
        <taxon>Pteriomorphia</taxon>
        <taxon>Mytilida</taxon>
        <taxon>Mytiloidea</taxon>
        <taxon>Mytilidae</taxon>
        <taxon>Mytilinae</taxon>
        <taxon>Mytilus</taxon>
    </lineage>
</organism>
<comment type="caution">
    <text evidence="1">The sequence shown here is derived from an EMBL/GenBank/DDBJ whole genome shotgun (WGS) entry which is preliminary data.</text>
</comment>
<gene>
    <name evidence="1" type="ORF">MEDL_49184</name>
</gene>
<evidence type="ECO:0000313" key="2">
    <source>
        <dbReference type="Proteomes" id="UP000683360"/>
    </source>
</evidence>
<dbReference type="Proteomes" id="UP000683360">
    <property type="component" value="Unassembled WGS sequence"/>
</dbReference>
<name>A0A8S3TYP0_MYTED</name>
<reference evidence="1" key="1">
    <citation type="submission" date="2021-03" db="EMBL/GenBank/DDBJ databases">
        <authorList>
            <person name="Bekaert M."/>
        </authorList>
    </citation>
    <scope>NUCLEOTIDE SEQUENCE</scope>
</reference>
<sequence>MAKRPNPSTSSSEEIVGYLHDISPIKTSKNNTRYFNATLQNRDEFHRLVCFSLDKLSDFTNAEKMKSPLKLINIAMVPSVTETGKIDIKVSRFSNLNIVDKLPFKRRKLDFDDNVSNLDELKISHQTVSVSAKVTGVYAEQETVDVDGISKEKKEFVIADSTSAMPLVLWNEQIDCVQRNECYNFKNVSTRIFQDNIKLSATTRTVIKHIPPMENITTNLLHIKLPTTVIGNIHQVLLNKTYKCGSCSKM</sequence>
<keyword evidence="2" id="KW-1185">Reference proteome</keyword>